<dbReference type="EMBL" id="BAAAOR010000049">
    <property type="protein sequence ID" value="GAA1548327.1"/>
    <property type="molecule type" value="Genomic_DNA"/>
</dbReference>
<evidence type="ECO:0000313" key="3">
    <source>
        <dbReference type="EMBL" id="GAA1548327.1"/>
    </source>
</evidence>
<dbReference type="InterPro" id="IPR002347">
    <property type="entry name" value="SDR_fam"/>
</dbReference>
<protein>
    <submittedName>
        <fullName evidence="3">3-oxoacyl-[acyl-carrier-protein] reductase</fullName>
    </submittedName>
</protein>
<dbReference type="RefSeq" id="WP_141004262.1">
    <property type="nucleotide sequence ID" value="NZ_BAAAOR010000049.1"/>
</dbReference>
<organism evidence="3 4">
    <name type="scientific">Nocardioides humi</name>
    <dbReference type="NCBI Taxonomy" id="449461"/>
    <lineage>
        <taxon>Bacteria</taxon>
        <taxon>Bacillati</taxon>
        <taxon>Actinomycetota</taxon>
        <taxon>Actinomycetes</taxon>
        <taxon>Propionibacteriales</taxon>
        <taxon>Nocardioidaceae</taxon>
        <taxon>Nocardioides</taxon>
    </lineage>
</organism>
<dbReference type="PANTHER" id="PTHR42879:SF2">
    <property type="entry name" value="3-OXOACYL-[ACYL-CARRIER-PROTEIN] REDUCTASE FABG"/>
    <property type="match status" value="1"/>
</dbReference>
<dbReference type="Proteomes" id="UP001500842">
    <property type="component" value="Unassembled WGS sequence"/>
</dbReference>
<gene>
    <name evidence="3" type="primary">fabG_12</name>
    <name evidence="3" type="ORF">GCM10009788_57930</name>
</gene>
<dbReference type="SMART" id="SM00822">
    <property type="entry name" value="PKS_KR"/>
    <property type="match status" value="1"/>
</dbReference>
<dbReference type="NCBIfam" id="NF009466">
    <property type="entry name" value="PRK12826.1-2"/>
    <property type="match status" value="1"/>
</dbReference>
<evidence type="ECO:0000313" key="4">
    <source>
        <dbReference type="Proteomes" id="UP001500842"/>
    </source>
</evidence>
<dbReference type="InterPro" id="IPR036291">
    <property type="entry name" value="NAD(P)-bd_dom_sf"/>
</dbReference>
<dbReference type="PROSITE" id="PS00061">
    <property type="entry name" value="ADH_SHORT"/>
    <property type="match status" value="1"/>
</dbReference>
<name>A0ABN2BVM4_9ACTN</name>
<keyword evidence="4" id="KW-1185">Reference proteome</keyword>
<evidence type="ECO:0000256" key="1">
    <source>
        <dbReference type="ARBA" id="ARBA00006484"/>
    </source>
</evidence>
<dbReference type="Gene3D" id="3.40.50.720">
    <property type="entry name" value="NAD(P)-binding Rossmann-like Domain"/>
    <property type="match status" value="1"/>
</dbReference>
<accession>A0ABN2BVM4</accession>
<feature type="domain" description="Ketoreductase" evidence="2">
    <location>
        <begin position="10"/>
        <end position="196"/>
    </location>
</feature>
<dbReference type="InterPro" id="IPR020904">
    <property type="entry name" value="Sc_DH/Rdtase_CS"/>
</dbReference>
<dbReference type="InterPro" id="IPR050259">
    <property type="entry name" value="SDR"/>
</dbReference>
<reference evidence="3 4" key="1">
    <citation type="journal article" date="2019" name="Int. J. Syst. Evol. Microbiol.">
        <title>The Global Catalogue of Microorganisms (GCM) 10K type strain sequencing project: providing services to taxonomists for standard genome sequencing and annotation.</title>
        <authorList>
            <consortium name="The Broad Institute Genomics Platform"/>
            <consortium name="The Broad Institute Genome Sequencing Center for Infectious Disease"/>
            <person name="Wu L."/>
            <person name="Ma J."/>
        </authorList>
    </citation>
    <scope>NUCLEOTIDE SEQUENCE [LARGE SCALE GENOMIC DNA]</scope>
    <source>
        <strain evidence="3 4">JCM 14942</strain>
    </source>
</reference>
<dbReference type="SUPFAM" id="SSF51735">
    <property type="entry name" value="NAD(P)-binding Rossmann-fold domains"/>
    <property type="match status" value="1"/>
</dbReference>
<proteinExistence type="inferred from homology"/>
<dbReference type="Pfam" id="PF13561">
    <property type="entry name" value="adh_short_C2"/>
    <property type="match status" value="1"/>
</dbReference>
<dbReference type="InterPro" id="IPR057326">
    <property type="entry name" value="KR_dom"/>
</dbReference>
<dbReference type="PANTHER" id="PTHR42879">
    <property type="entry name" value="3-OXOACYL-(ACYL-CARRIER-PROTEIN) REDUCTASE"/>
    <property type="match status" value="1"/>
</dbReference>
<sequence length="247" mass="25711">MSMSFDFSGRTVAVTGAAQGIGLAVARSFHDAGARVVAVDRDEDALTDSWSAAAQDTVLPIGVDVADEDAVTSAVAQAEAWAGGIDVMVNNAGITRDVVVWKMTSAQWRAVLDVHLTGTFHFTRAVIPRMRQQGWGRVVNVTSYTGMHGMVGQANYAAAKAGLIGFTKATAKEVARFGITVNAVSPNASTAMVAAIPADKLAALTESVPMGRFAEPREMSAAFQFLASDEAAYVTGTVLPVDGGVAM</sequence>
<comment type="caution">
    <text evidence="3">The sequence shown here is derived from an EMBL/GenBank/DDBJ whole genome shotgun (WGS) entry which is preliminary data.</text>
</comment>
<evidence type="ECO:0000259" key="2">
    <source>
        <dbReference type="SMART" id="SM00822"/>
    </source>
</evidence>
<dbReference type="PRINTS" id="PR00080">
    <property type="entry name" value="SDRFAMILY"/>
</dbReference>
<comment type="similarity">
    <text evidence="1">Belongs to the short-chain dehydrogenases/reductases (SDR) family.</text>
</comment>
<dbReference type="PRINTS" id="PR00081">
    <property type="entry name" value="GDHRDH"/>
</dbReference>